<name>A0ACB7CD99_9ASCO</name>
<keyword evidence="2" id="KW-1185">Reference proteome</keyword>
<evidence type="ECO:0000313" key="1">
    <source>
        <dbReference type="EMBL" id="KAG4304467.1"/>
    </source>
</evidence>
<comment type="caution">
    <text evidence="1">The sequence shown here is derived from an EMBL/GenBank/DDBJ whole genome shotgun (WGS) entry which is preliminary data.</text>
</comment>
<sequence>MNEALLEEQINEKEKILEKKETREIDDGMIQIEEYSEKEENGIVSDDEKDDLFGDNLSEEKNDVKIHKEFYEEMQKKAVDDTEYHETKKILESTLVNCAVPESTDGEIYYVKMPNFLTIAQKPFDRESYLEEARLEREEAMIHPYDNNQRIRLKIENTIRWRYVKNEDNTYSKQSNAYFIKWSDGSLSLLLGSELFSAVTKNNFPEHTYLCLSHENQNLLMSRKRFTKNMTFLPIDTKSSTHKKLTEVILRGNMKKCSIIEFVNVEDPEKVKREAERIEEEKARFRRRLESKRRARDARYNESSILTIEGLEAEETRSPFLKTSYIDKDDDDDGFIVDDESDEAERLERLRKVKEDKGNIYKKQLSSFTSNEQRENDDENNHLYTGDDDDNDDAFLKDTDAEEQIIRRMGKRRRIVSDEELDETDIHNGPVDEK</sequence>
<accession>A0ACB7CD99</accession>
<organism evidence="1 2">
    <name type="scientific">Pneumocystis oryctolagi</name>
    <dbReference type="NCBI Taxonomy" id="42067"/>
    <lineage>
        <taxon>Eukaryota</taxon>
        <taxon>Fungi</taxon>
        <taxon>Dikarya</taxon>
        <taxon>Ascomycota</taxon>
        <taxon>Taphrinomycotina</taxon>
        <taxon>Pneumocystomycetes</taxon>
        <taxon>Pneumocystaceae</taxon>
        <taxon>Pneumocystis</taxon>
    </lineage>
</organism>
<protein>
    <submittedName>
        <fullName evidence="1">Uncharacterized protein</fullName>
    </submittedName>
</protein>
<proteinExistence type="predicted"/>
<gene>
    <name evidence="1" type="ORF">PORY_002177</name>
</gene>
<dbReference type="EMBL" id="JABTEG010000008">
    <property type="protein sequence ID" value="KAG4304467.1"/>
    <property type="molecule type" value="Genomic_DNA"/>
</dbReference>
<evidence type="ECO:0000313" key="2">
    <source>
        <dbReference type="Proteomes" id="UP000768646"/>
    </source>
</evidence>
<reference evidence="1 2" key="1">
    <citation type="journal article" date="2021" name="Commun. Biol.">
        <title>Genomic insights into the host specific adaptation of the Pneumocystis genus.</title>
        <authorList>
            <person name="Cisse O.H."/>
            <person name="Ma L."/>
            <person name="Dekker J.P."/>
            <person name="Khil P.P."/>
            <person name="Youn J.-H."/>
            <person name="Brenchley J.M."/>
            <person name="Blair R."/>
            <person name="Pahar B."/>
            <person name="Chabe M."/>
            <person name="Van Rompay K.K.A."/>
            <person name="Keesler R."/>
            <person name="Sukura A."/>
            <person name="Hirsch V."/>
            <person name="Kutty G."/>
            <person name="Liu Y."/>
            <person name="Peng L."/>
            <person name="Chen J."/>
            <person name="Song J."/>
            <person name="Weissenbacher-Lang C."/>
            <person name="Xu J."/>
            <person name="Upham N.S."/>
            <person name="Stajich J.E."/>
            <person name="Cuomo C.A."/>
            <person name="Cushion M.T."/>
            <person name="Kovacs J.A."/>
        </authorList>
    </citation>
    <scope>NUCLEOTIDE SEQUENCE [LARGE SCALE GENOMIC DNA]</scope>
    <source>
        <strain evidence="1 2">RABM</strain>
    </source>
</reference>
<dbReference type="Proteomes" id="UP000768646">
    <property type="component" value="Unassembled WGS sequence"/>
</dbReference>